<reference evidence="1" key="1">
    <citation type="submission" date="2019-06" db="EMBL/GenBank/DDBJ databases">
        <authorList>
            <person name="Zheng W."/>
        </authorList>
    </citation>
    <scope>NUCLEOTIDE SEQUENCE</scope>
    <source>
        <strain evidence="1">QDHG01</strain>
    </source>
</reference>
<sequence>MCRNIPEITENIKLPALKSIMTDIFTGLDSCPRIPPLSTTTLKETQVRQAPGFGQDHHQLHRSNNTQTSGGHFDPLSEFLGRADEDNHAKMKLSAAARLLVDSPLQSGKALLPGFSNTPRILSIKQVPRTISLNSMIQGSANYLGEQKGRNNHGICGLGNKQDQILNTQQNGLAENQESNNNQNSQNLNSNSDSFEDLRPKFLFGVRPENSTSISHFPQKHALMENQINDLPSNYGQSQLQPLFAQQARGVISSRLPNLQSGLSHESIKTHELLAHNSKSNRIFEQIQLKISPATMLPRIAKISNLTGQNDDEDDVSYRSSTSSCGITTFQFNYEERILKAYLLQPLMKRFKKDGVLPQAQ</sequence>
<dbReference type="EMBL" id="RRYP01002652">
    <property type="protein sequence ID" value="TNV84546.1"/>
    <property type="molecule type" value="Genomic_DNA"/>
</dbReference>
<comment type="caution">
    <text evidence="1">The sequence shown here is derived from an EMBL/GenBank/DDBJ whole genome shotgun (WGS) entry which is preliminary data.</text>
</comment>
<keyword evidence="2" id="KW-1185">Reference proteome</keyword>
<dbReference type="Proteomes" id="UP000785679">
    <property type="component" value="Unassembled WGS sequence"/>
</dbReference>
<proteinExistence type="predicted"/>
<dbReference type="AlphaFoldDB" id="A0A8J8T7Q7"/>
<evidence type="ECO:0000313" key="2">
    <source>
        <dbReference type="Proteomes" id="UP000785679"/>
    </source>
</evidence>
<name>A0A8J8T7Q7_HALGN</name>
<gene>
    <name evidence="1" type="ORF">FGO68_gene8945</name>
</gene>
<protein>
    <submittedName>
        <fullName evidence="1">Uncharacterized protein</fullName>
    </submittedName>
</protein>
<organism evidence="1 2">
    <name type="scientific">Halteria grandinella</name>
    <dbReference type="NCBI Taxonomy" id="5974"/>
    <lineage>
        <taxon>Eukaryota</taxon>
        <taxon>Sar</taxon>
        <taxon>Alveolata</taxon>
        <taxon>Ciliophora</taxon>
        <taxon>Intramacronucleata</taxon>
        <taxon>Spirotrichea</taxon>
        <taxon>Stichotrichia</taxon>
        <taxon>Sporadotrichida</taxon>
        <taxon>Halteriidae</taxon>
        <taxon>Halteria</taxon>
    </lineage>
</organism>
<accession>A0A8J8T7Q7</accession>
<evidence type="ECO:0000313" key="1">
    <source>
        <dbReference type="EMBL" id="TNV84546.1"/>
    </source>
</evidence>